<evidence type="ECO:0000256" key="7">
    <source>
        <dbReference type="SAM" id="MobiDB-lite"/>
    </source>
</evidence>
<comment type="catalytic activity">
    <reaction evidence="6">
        <text>a 1,2-diacyl-sn-glycero-3-phospho-(1D-myo-inositol-4,5-bisphosphate) + H2O = 1D-myo-inositol 1,4,5-trisphosphate + a 1,2-diacyl-sn-glycerol + H(+)</text>
        <dbReference type="Rhea" id="RHEA:33179"/>
        <dbReference type="ChEBI" id="CHEBI:15377"/>
        <dbReference type="ChEBI" id="CHEBI:15378"/>
        <dbReference type="ChEBI" id="CHEBI:17815"/>
        <dbReference type="ChEBI" id="CHEBI:58456"/>
        <dbReference type="ChEBI" id="CHEBI:203600"/>
        <dbReference type="EC" id="3.1.4.11"/>
    </reaction>
</comment>
<dbReference type="Pfam" id="PF00168">
    <property type="entry name" value="C2"/>
    <property type="match status" value="1"/>
</dbReference>
<evidence type="ECO:0000256" key="6">
    <source>
        <dbReference type="RuleBase" id="RU361133"/>
    </source>
</evidence>
<dbReference type="PANTHER" id="PTHR10336:SF36">
    <property type="entry name" value="1-PHOSPHATIDYLINOSITOL 4,5-BISPHOSPHATE PHOSPHODIESTERASE BETA-4"/>
    <property type="match status" value="1"/>
</dbReference>
<evidence type="ECO:0000259" key="8">
    <source>
        <dbReference type="PROSITE" id="PS50004"/>
    </source>
</evidence>
<dbReference type="CDD" id="cd08598">
    <property type="entry name" value="PI-PLC1c_yeast"/>
    <property type="match status" value="1"/>
</dbReference>
<dbReference type="InterPro" id="IPR017946">
    <property type="entry name" value="PLC-like_Pdiesterase_TIM-brl"/>
</dbReference>
<dbReference type="Gene3D" id="2.60.40.150">
    <property type="entry name" value="C2 domain"/>
    <property type="match status" value="1"/>
</dbReference>
<dbReference type="Proteomes" id="UP000053257">
    <property type="component" value="Unassembled WGS sequence"/>
</dbReference>
<dbReference type="Pfam" id="PF00387">
    <property type="entry name" value="PI-PLC-Y"/>
    <property type="match status" value="1"/>
</dbReference>
<proteinExistence type="predicted"/>
<dbReference type="SUPFAM" id="SSF51695">
    <property type="entry name" value="PLC-like phosphodiesterases"/>
    <property type="match status" value="1"/>
</dbReference>
<gene>
    <name evidence="11" type="ORF">PHLGIDRAFT_89622</name>
</gene>
<dbReference type="InterPro" id="IPR001192">
    <property type="entry name" value="PI-PLC_fam"/>
</dbReference>
<dbReference type="PROSITE" id="PS50004">
    <property type="entry name" value="C2"/>
    <property type="match status" value="1"/>
</dbReference>
<keyword evidence="2 6" id="KW-0378">Hydrolase</keyword>
<dbReference type="CDD" id="cd13360">
    <property type="entry name" value="PH_PLC_fungal"/>
    <property type="match status" value="1"/>
</dbReference>
<protein>
    <recommendedName>
        <fullName evidence="1 6">Phosphoinositide phospholipase C</fullName>
        <ecNumber evidence="1 6">3.1.4.11</ecNumber>
    </recommendedName>
</protein>
<dbReference type="Gene3D" id="2.30.29.30">
    <property type="entry name" value="Pleckstrin-homology domain (PH domain)/Phosphotyrosine-binding domain (PTB)"/>
    <property type="match status" value="1"/>
</dbReference>
<evidence type="ECO:0000256" key="2">
    <source>
        <dbReference type="ARBA" id="ARBA00022801"/>
    </source>
</evidence>
<feature type="region of interest" description="Disordered" evidence="7">
    <location>
        <begin position="475"/>
        <end position="511"/>
    </location>
</feature>
<dbReference type="InterPro" id="IPR000909">
    <property type="entry name" value="PLipase_C_PInositol-sp_X_dom"/>
</dbReference>
<dbReference type="GO" id="GO:0051209">
    <property type="term" value="P:release of sequestered calcium ion into cytosol"/>
    <property type="evidence" value="ECO:0007669"/>
    <property type="project" value="TreeGrafter"/>
</dbReference>
<dbReference type="InterPro" id="IPR001711">
    <property type="entry name" value="PLipase_C_Pinositol-sp_Y"/>
</dbReference>
<dbReference type="InterPro" id="IPR011992">
    <property type="entry name" value="EF-hand-dom_pair"/>
</dbReference>
<dbReference type="SMART" id="SM00239">
    <property type="entry name" value="C2"/>
    <property type="match status" value="1"/>
</dbReference>
<name>A0A0C3S8G6_PHLG1</name>
<dbReference type="Gene3D" id="1.10.238.10">
    <property type="entry name" value="EF-hand"/>
    <property type="match status" value="1"/>
</dbReference>
<evidence type="ECO:0000256" key="1">
    <source>
        <dbReference type="ARBA" id="ARBA00012368"/>
    </source>
</evidence>
<dbReference type="SMART" id="SM00149">
    <property type="entry name" value="PLCYc"/>
    <property type="match status" value="1"/>
</dbReference>
<keyword evidence="3 6" id="KW-0442">Lipid degradation</keyword>
<dbReference type="GO" id="GO:0005509">
    <property type="term" value="F:calcium ion binding"/>
    <property type="evidence" value="ECO:0007669"/>
    <property type="project" value="InterPro"/>
</dbReference>
<keyword evidence="12" id="KW-1185">Reference proteome</keyword>
<accession>A0A0C3S8G6</accession>
<dbReference type="PROSITE" id="PS50008">
    <property type="entry name" value="PIPLC_Y_DOMAIN"/>
    <property type="match status" value="1"/>
</dbReference>
<evidence type="ECO:0000259" key="9">
    <source>
        <dbReference type="PROSITE" id="PS50008"/>
    </source>
</evidence>
<feature type="domain" description="EF-hand" evidence="10">
    <location>
        <begin position="151"/>
        <end position="186"/>
    </location>
</feature>
<reference evidence="11 12" key="1">
    <citation type="journal article" date="2014" name="PLoS Genet.">
        <title>Analysis of the Phlebiopsis gigantea genome, transcriptome and secretome provides insight into its pioneer colonization strategies of wood.</title>
        <authorList>
            <person name="Hori C."/>
            <person name="Ishida T."/>
            <person name="Igarashi K."/>
            <person name="Samejima M."/>
            <person name="Suzuki H."/>
            <person name="Master E."/>
            <person name="Ferreira P."/>
            <person name="Ruiz-Duenas F.J."/>
            <person name="Held B."/>
            <person name="Canessa P."/>
            <person name="Larrondo L.F."/>
            <person name="Schmoll M."/>
            <person name="Druzhinina I.S."/>
            <person name="Kubicek C.P."/>
            <person name="Gaskell J.A."/>
            <person name="Kersten P."/>
            <person name="St John F."/>
            <person name="Glasner J."/>
            <person name="Sabat G."/>
            <person name="Splinter BonDurant S."/>
            <person name="Syed K."/>
            <person name="Yadav J."/>
            <person name="Mgbeahuruike A.C."/>
            <person name="Kovalchuk A."/>
            <person name="Asiegbu F.O."/>
            <person name="Lackner G."/>
            <person name="Hoffmeister D."/>
            <person name="Rencoret J."/>
            <person name="Gutierrez A."/>
            <person name="Sun H."/>
            <person name="Lindquist E."/>
            <person name="Barry K."/>
            <person name="Riley R."/>
            <person name="Grigoriev I.V."/>
            <person name="Henrissat B."/>
            <person name="Kues U."/>
            <person name="Berka R.M."/>
            <person name="Martinez A.T."/>
            <person name="Covert S.F."/>
            <person name="Blanchette R.A."/>
            <person name="Cullen D."/>
        </authorList>
    </citation>
    <scope>NUCLEOTIDE SEQUENCE [LARGE SCALE GENOMIC DNA]</scope>
    <source>
        <strain evidence="11 12">11061_1 CR5-6</strain>
    </source>
</reference>
<feature type="domain" description="C2" evidence="8">
    <location>
        <begin position="629"/>
        <end position="795"/>
    </location>
</feature>
<dbReference type="AlphaFoldDB" id="A0A0C3S8G6"/>
<keyword evidence="4 6" id="KW-0443">Lipid metabolism</keyword>
<evidence type="ECO:0000256" key="4">
    <source>
        <dbReference type="ARBA" id="ARBA00023098"/>
    </source>
</evidence>
<dbReference type="SUPFAM" id="SSF50729">
    <property type="entry name" value="PH domain-like"/>
    <property type="match status" value="1"/>
</dbReference>
<evidence type="ECO:0000313" key="11">
    <source>
        <dbReference type="EMBL" id="KIP07397.1"/>
    </source>
</evidence>
<evidence type="ECO:0000256" key="5">
    <source>
        <dbReference type="ARBA" id="ARBA00023224"/>
    </source>
</evidence>
<dbReference type="InterPro" id="IPR035892">
    <property type="entry name" value="C2_domain_sf"/>
</dbReference>
<dbReference type="InterPro" id="IPR002048">
    <property type="entry name" value="EF_hand_dom"/>
</dbReference>
<dbReference type="InterPro" id="IPR011993">
    <property type="entry name" value="PH-like_dom_sf"/>
</dbReference>
<keyword evidence="5" id="KW-0807">Transducer</keyword>
<dbReference type="InterPro" id="IPR037755">
    <property type="entry name" value="Plc1_PH"/>
</dbReference>
<dbReference type="HOGENOM" id="CLU_002738_1_2_1"/>
<dbReference type="PRINTS" id="PR00390">
    <property type="entry name" value="PHPHLIPASEC"/>
</dbReference>
<dbReference type="GO" id="GO:0016042">
    <property type="term" value="P:lipid catabolic process"/>
    <property type="evidence" value="ECO:0007669"/>
    <property type="project" value="UniProtKB-KW"/>
</dbReference>
<dbReference type="SUPFAM" id="SSF49562">
    <property type="entry name" value="C2 domain (Calcium/lipid-binding domain, CaLB)"/>
    <property type="match status" value="1"/>
</dbReference>
<evidence type="ECO:0000256" key="3">
    <source>
        <dbReference type="ARBA" id="ARBA00022963"/>
    </source>
</evidence>
<dbReference type="SUPFAM" id="SSF47473">
    <property type="entry name" value="EF-hand"/>
    <property type="match status" value="1"/>
</dbReference>
<dbReference type="Pfam" id="PF00388">
    <property type="entry name" value="PI-PLC-X"/>
    <property type="match status" value="1"/>
</dbReference>
<dbReference type="PROSITE" id="PS50222">
    <property type="entry name" value="EF_HAND_2"/>
    <property type="match status" value="1"/>
</dbReference>
<dbReference type="GO" id="GO:0048015">
    <property type="term" value="P:phosphatidylinositol-mediated signaling"/>
    <property type="evidence" value="ECO:0007669"/>
    <property type="project" value="TreeGrafter"/>
</dbReference>
<evidence type="ECO:0000259" key="10">
    <source>
        <dbReference type="PROSITE" id="PS50222"/>
    </source>
</evidence>
<dbReference type="OrthoDB" id="269822at2759"/>
<dbReference type="EMBL" id="KN840498">
    <property type="protein sequence ID" value="KIP07397.1"/>
    <property type="molecule type" value="Genomic_DNA"/>
</dbReference>
<dbReference type="GO" id="GO:0004435">
    <property type="term" value="F:phosphatidylinositol-4,5-bisphosphate phospholipase C activity"/>
    <property type="evidence" value="ECO:0007669"/>
    <property type="project" value="UniProtKB-EC"/>
</dbReference>
<organism evidence="11 12">
    <name type="scientific">Phlebiopsis gigantea (strain 11061_1 CR5-6)</name>
    <name type="common">White-rot fungus</name>
    <name type="synonym">Peniophora gigantea</name>
    <dbReference type="NCBI Taxonomy" id="745531"/>
    <lineage>
        <taxon>Eukaryota</taxon>
        <taxon>Fungi</taxon>
        <taxon>Dikarya</taxon>
        <taxon>Basidiomycota</taxon>
        <taxon>Agaricomycotina</taxon>
        <taxon>Agaricomycetes</taxon>
        <taxon>Polyporales</taxon>
        <taxon>Phanerochaetaceae</taxon>
        <taxon>Phlebiopsis</taxon>
    </lineage>
</organism>
<dbReference type="STRING" id="745531.A0A0C3S8G6"/>
<dbReference type="CDD" id="cd00275">
    <property type="entry name" value="C2_PLC_like"/>
    <property type="match status" value="1"/>
</dbReference>
<feature type="domain" description="PI-PLC Y-box" evidence="9">
    <location>
        <begin position="517"/>
        <end position="634"/>
    </location>
</feature>
<sequence length="815" mass="93993">MLKVSAKKQKRYFFRLDPDEGQIIWHSKKLRIIPIETIKEIRTGSDARYYREQFQIAPTYESRWLTLVYLLDGSYKTLHLIAPTRDVFQMWETTIRRLYSMRQQLMNGLGHTAMRQAIWERQFWKGADEERDQKLEFDDVERMCRRLNINPSRDDLMRRFRQADTHQRGWLDFEDFRKFVKALKVRPELDRLFRKLCVETHSVDGNLRYAGFVSFMRKDQQSILSDADLQRLFLTHETGIWTLRNFTAFLLSPCNAAFRDEKHDMTRPLPEYMISSSHNTYLVGHQLVGESTIEGYIRALLHSCRSVELDIYDGEVEPVIYHGKTLTTKVSLRDICKAISRYAFVASPYPIIISAEVHCTLPQQTLIAHIMMEVFGDALVKASTDGGQKIEVLPSPEDLKGRVLLKTKNLYISQGDSSQDKEQLVDTESSSTETSASDSDLREEIKNEFKHEMKKARENEAEMIKGLKSELTKARRVLDRVNPRRSSNPTSARPIMASPSATPPPQDKAKPKMSLELVSLLVYTVGVKCRGINKKEQYAPEHMFSLSENTANKMLKQNVSMMDLIKHNRTHLVRIYPKGSRIGSTNYEPHRYWSAGAQLVAINWQTFDQGYMINHAMFQRNERAGYVLKPLALRSNDKRLLSKRTQHFLDITIISAQQLPRPKDADGHEIIDRSTPDPYVEVSIHIPDWTHTPFLPPTDEERSYSPPANTSPATLAATTARTIAVKSYVVKNNGFNPVWEQSLSLPFDCVGDMFDLVFVKFAIKQEDREDSEPLALYCTSLAGLNPGYRHLPLHDAQLSQYLFSTLFVQTRIRNV</sequence>
<dbReference type="PROSITE" id="PS50007">
    <property type="entry name" value="PIPLC_X_DOMAIN"/>
    <property type="match status" value="1"/>
</dbReference>
<dbReference type="PANTHER" id="PTHR10336">
    <property type="entry name" value="PHOSPHOINOSITIDE-SPECIFIC PHOSPHOLIPASE C FAMILY PROTEIN"/>
    <property type="match status" value="1"/>
</dbReference>
<dbReference type="Gene3D" id="3.20.20.190">
    <property type="entry name" value="Phosphatidylinositol (PI) phosphodiesterase"/>
    <property type="match status" value="1"/>
</dbReference>
<evidence type="ECO:0000313" key="12">
    <source>
        <dbReference type="Proteomes" id="UP000053257"/>
    </source>
</evidence>
<dbReference type="InterPro" id="IPR000008">
    <property type="entry name" value="C2_dom"/>
</dbReference>
<dbReference type="EC" id="3.1.4.11" evidence="1 6"/>
<dbReference type="SMART" id="SM00148">
    <property type="entry name" value="PLCXc"/>
    <property type="match status" value="1"/>
</dbReference>
<feature type="region of interest" description="Disordered" evidence="7">
    <location>
        <begin position="416"/>
        <end position="443"/>
    </location>
</feature>
<feature type="compositionally biased region" description="Low complexity" evidence="7">
    <location>
        <begin position="426"/>
        <end position="438"/>
    </location>
</feature>